<keyword evidence="3" id="KW-1185">Reference proteome</keyword>
<reference evidence="2 3" key="1">
    <citation type="journal article" date="2024" name="Science">
        <title>Giant polyketide synthase enzymes in the biosynthesis of giant marine polyether toxins.</title>
        <authorList>
            <person name="Fallon T.R."/>
            <person name="Shende V.V."/>
            <person name="Wierzbicki I.H."/>
            <person name="Pendleton A.L."/>
            <person name="Watervoot N.F."/>
            <person name="Auber R.P."/>
            <person name="Gonzalez D.J."/>
            <person name="Wisecaver J.H."/>
            <person name="Moore B.S."/>
        </authorList>
    </citation>
    <scope>NUCLEOTIDE SEQUENCE [LARGE SCALE GENOMIC DNA]</scope>
    <source>
        <strain evidence="2 3">12B1</strain>
    </source>
</reference>
<dbReference type="Proteomes" id="UP001515480">
    <property type="component" value="Unassembled WGS sequence"/>
</dbReference>
<evidence type="ECO:0000313" key="3">
    <source>
        <dbReference type="Proteomes" id="UP001515480"/>
    </source>
</evidence>
<feature type="region of interest" description="Disordered" evidence="1">
    <location>
        <begin position="119"/>
        <end position="145"/>
    </location>
</feature>
<evidence type="ECO:0000313" key="2">
    <source>
        <dbReference type="EMBL" id="KAL1527740.1"/>
    </source>
</evidence>
<dbReference type="AlphaFoldDB" id="A0AB34K4S5"/>
<dbReference type="EMBL" id="JBGBPQ010000002">
    <property type="protein sequence ID" value="KAL1527740.1"/>
    <property type="molecule type" value="Genomic_DNA"/>
</dbReference>
<organism evidence="2 3">
    <name type="scientific">Prymnesium parvum</name>
    <name type="common">Toxic golden alga</name>
    <dbReference type="NCBI Taxonomy" id="97485"/>
    <lineage>
        <taxon>Eukaryota</taxon>
        <taxon>Haptista</taxon>
        <taxon>Haptophyta</taxon>
        <taxon>Prymnesiophyceae</taxon>
        <taxon>Prymnesiales</taxon>
        <taxon>Prymnesiaceae</taxon>
        <taxon>Prymnesium</taxon>
    </lineage>
</organism>
<name>A0AB34K4S5_PRYPA</name>
<protein>
    <submittedName>
        <fullName evidence="2">Uncharacterized protein</fullName>
    </submittedName>
</protein>
<comment type="caution">
    <text evidence="2">The sequence shown here is derived from an EMBL/GenBank/DDBJ whole genome shotgun (WGS) entry which is preliminary data.</text>
</comment>
<evidence type="ECO:0000256" key="1">
    <source>
        <dbReference type="SAM" id="MobiDB-lite"/>
    </source>
</evidence>
<accession>A0AB34K4S5</accession>
<proteinExistence type="predicted"/>
<gene>
    <name evidence="2" type="ORF">AB1Y20_009125</name>
</gene>
<sequence>MAPSTFLPVANRSHANDRGAVPLSLRLVAIKKLRKHAAESNDRLSLDVVPARDRALFYGLAQAELASSMLSGPHPTYQRLWLTSLVSAIRATAGEGIPRRAESDLGADCETDAAMPISDDEAPVESKDIHHAGSVGKLSRSGRTPSYAGALALNSLAAASG</sequence>